<name>A0ABY7HU35_9GAMM</name>
<keyword evidence="1" id="KW-0472">Membrane</keyword>
<keyword evidence="1" id="KW-1133">Transmembrane helix</keyword>
<keyword evidence="3" id="KW-1185">Reference proteome</keyword>
<dbReference type="Pfam" id="PF10617">
    <property type="entry name" value="DUF2474"/>
    <property type="match status" value="1"/>
</dbReference>
<reference evidence="2" key="1">
    <citation type="submission" date="2022-12" db="EMBL/GenBank/DDBJ databases">
        <title>Complete genome sequence of an Australian strain of Rouxiella badensis DAR84756 and resolution of the R. badensis DSM100043 and R. chamberiensis DSM28324 genomes.</title>
        <authorList>
            <person name="Paul S."/>
            <person name="Anderson P.J."/>
            <person name="Maynard G."/>
            <person name="Dyall-Smith M."/>
            <person name="Kudinha T."/>
        </authorList>
    </citation>
    <scope>NUCLEOTIDE SEQUENCE</scope>
    <source>
        <strain evidence="2">DSM 28324</strain>
    </source>
</reference>
<dbReference type="EMBL" id="CP114058">
    <property type="protein sequence ID" value="WAT02944.1"/>
    <property type="molecule type" value="Genomic_DNA"/>
</dbReference>
<gene>
    <name evidence="2" type="ORF">O1V66_00890</name>
</gene>
<keyword evidence="1" id="KW-0812">Transmembrane</keyword>
<evidence type="ECO:0000256" key="1">
    <source>
        <dbReference type="SAM" id="Phobius"/>
    </source>
</evidence>
<proteinExistence type="predicted"/>
<organism evidence="2 3">
    <name type="scientific">Rouxiella chamberiensis</name>
    <dbReference type="NCBI Taxonomy" id="1513468"/>
    <lineage>
        <taxon>Bacteria</taxon>
        <taxon>Pseudomonadati</taxon>
        <taxon>Pseudomonadota</taxon>
        <taxon>Gammaproteobacteria</taxon>
        <taxon>Enterobacterales</taxon>
        <taxon>Yersiniaceae</taxon>
        <taxon>Rouxiella</taxon>
    </lineage>
</organism>
<dbReference type="InterPro" id="IPR018895">
    <property type="entry name" value="DUF2474"/>
</dbReference>
<accession>A0ABY7HU35</accession>
<protein>
    <submittedName>
        <fullName evidence="2">DUF2474 domain-containing protein</fullName>
    </submittedName>
</protein>
<evidence type="ECO:0000313" key="2">
    <source>
        <dbReference type="EMBL" id="WAT02944.1"/>
    </source>
</evidence>
<feature type="transmembrane region" description="Helical" evidence="1">
    <location>
        <begin position="20"/>
        <end position="45"/>
    </location>
</feature>
<sequence length="50" mass="5480">MDDNTVPAANVPFWKKVSWLVLIYGGSVLALFVVATAFHVLMFAAGMRSH</sequence>
<evidence type="ECO:0000313" key="3">
    <source>
        <dbReference type="Proteomes" id="UP001164712"/>
    </source>
</evidence>
<dbReference type="Proteomes" id="UP001164712">
    <property type="component" value="Chromosome"/>
</dbReference>